<evidence type="ECO:0000259" key="5">
    <source>
        <dbReference type="Pfam" id="PF01168"/>
    </source>
</evidence>
<dbReference type="PANTHER" id="PTHR10146">
    <property type="entry name" value="PROLINE SYNTHETASE CO-TRANSCRIBED BACTERIAL HOMOLOG PROTEIN"/>
    <property type="match status" value="1"/>
</dbReference>
<dbReference type="SUPFAM" id="SSF51419">
    <property type="entry name" value="PLP-binding barrel"/>
    <property type="match status" value="1"/>
</dbReference>
<evidence type="ECO:0000313" key="7">
    <source>
        <dbReference type="Proteomes" id="UP000011922"/>
    </source>
</evidence>
<dbReference type="InterPro" id="IPR001608">
    <property type="entry name" value="Ala_racemase_N"/>
</dbReference>
<organism evidence="6 7">
    <name type="scientific">Desulfocurvibacter africanus PCS</name>
    <dbReference type="NCBI Taxonomy" id="1262666"/>
    <lineage>
        <taxon>Bacteria</taxon>
        <taxon>Pseudomonadati</taxon>
        <taxon>Thermodesulfobacteriota</taxon>
        <taxon>Desulfovibrionia</taxon>
        <taxon>Desulfovibrionales</taxon>
        <taxon>Desulfovibrionaceae</taxon>
        <taxon>Desulfocurvibacter</taxon>
    </lineage>
</organism>
<keyword evidence="1 2" id="KW-0663">Pyridoxal phosphate</keyword>
<sequence length="238" mass="26229">MASPLSSDRSLELRRNLEAVLAEVNDATAACGRTFGEVALVAVSKFHPAQDVRALAGFGHRDFGESYVQEALAKREELQDLDLRWHFIGRLQTNKARHVAGSFCLVHSVDSLKLAQTLHKRAQALQTVQEVLLQVNLAGEGQKAGAAADEARRLAQEVRGLDSLALRGLMLLPPMVDEPEQARPWFAALRELRDSLERELGVRLPHLSMGMTGDFRQAIAEGATIVRIGTRIFGERAY</sequence>
<comment type="cofactor">
    <cofactor evidence="3">
        <name>pyridoxal 5'-phosphate</name>
        <dbReference type="ChEBI" id="CHEBI:597326"/>
    </cofactor>
</comment>
<evidence type="ECO:0000256" key="4">
    <source>
        <dbReference type="RuleBase" id="RU004514"/>
    </source>
</evidence>
<dbReference type="NCBIfam" id="TIGR00044">
    <property type="entry name" value="YggS family pyridoxal phosphate-dependent enzyme"/>
    <property type="match status" value="1"/>
</dbReference>
<dbReference type="FunFam" id="3.20.20.10:FF:000018">
    <property type="entry name" value="Pyridoxal phosphate homeostasis protein"/>
    <property type="match status" value="1"/>
</dbReference>
<comment type="function">
    <text evidence="2">Pyridoxal 5'-phosphate (PLP)-binding protein, which is involved in PLP homeostasis.</text>
</comment>
<dbReference type="Proteomes" id="UP000011922">
    <property type="component" value="Unassembled WGS sequence"/>
</dbReference>
<dbReference type="PATRIC" id="fig|1262666.3.peg.1042"/>
<dbReference type="InterPro" id="IPR011078">
    <property type="entry name" value="PyrdxlP_homeostasis"/>
</dbReference>
<dbReference type="InterPro" id="IPR029066">
    <property type="entry name" value="PLP-binding_barrel"/>
</dbReference>
<dbReference type="RefSeq" id="WP_005984684.1">
    <property type="nucleotide sequence ID" value="NZ_AOSV01000007.1"/>
</dbReference>
<protein>
    <recommendedName>
        <fullName evidence="2">Pyridoxal phosphate homeostasis protein</fullName>
        <shortName evidence="2">PLP homeostasis protein</shortName>
    </recommendedName>
</protein>
<dbReference type="GO" id="GO:0030170">
    <property type="term" value="F:pyridoxal phosphate binding"/>
    <property type="evidence" value="ECO:0007669"/>
    <property type="project" value="UniProtKB-UniRule"/>
</dbReference>
<comment type="similarity">
    <text evidence="2 4">Belongs to the pyridoxal phosphate-binding protein YggS/PROSC family.</text>
</comment>
<evidence type="ECO:0000256" key="3">
    <source>
        <dbReference type="PIRSR" id="PIRSR004848-1"/>
    </source>
</evidence>
<reference evidence="6 7" key="1">
    <citation type="journal article" date="2013" name="Genome Announc.">
        <title>Draft Genome Sequence for Desulfovibrio africanus Strain PCS.</title>
        <authorList>
            <person name="Brown S.D."/>
            <person name="Utturkar S.M."/>
            <person name="Arkin A.P."/>
            <person name="Deutschbauer A.M."/>
            <person name="Elias D.A."/>
            <person name="Hazen T.C."/>
            <person name="Chakraborty R."/>
        </authorList>
    </citation>
    <scope>NUCLEOTIDE SEQUENCE [LARGE SCALE GENOMIC DNA]</scope>
    <source>
        <strain evidence="6 7">PCS</strain>
    </source>
</reference>
<dbReference type="AlphaFoldDB" id="M5Q273"/>
<feature type="domain" description="Alanine racemase N-terminal" evidence="5">
    <location>
        <begin position="37"/>
        <end position="236"/>
    </location>
</feature>
<proteinExistence type="inferred from homology"/>
<accession>M5Q273</accession>
<evidence type="ECO:0000256" key="1">
    <source>
        <dbReference type="ARBA" id="ARBA00022898"/>
    </source>
</evidence>
<gene>
    <name evidence="6" type="ORF">PCS_01027</name>
</gene>
<dbReference type="Gene3D" id="3.20.20.10">
    <property type="entry name" value="Alanine racemase"/>
    <property type="match status" value="1"/>
</dbReference>
<dbReference type="EMBL" id="AOSV01000007">
    <property type="protein sequence ID" value="EMG38201.1"/>
    <property type="molecule type" value="Genomic_DNA"/>
</dbReference>
<dbReference type="HAMAP" id="MF_02087">
    <property type="entry name" value="PLP_homeostasis"/>
    <property type="match status" value="1"/>
</dbReference>
<dbReference type="PIRSF" id="PIRSF004848">
    <property type="entry name" value="YBL036c_PLPDEIII"/>
    <property type="match status" value="1"/>
</dbReference>
<evidence type="ECO:0000313" key="6">
    <source>
        <dbReference type="EMBL" id="EMG38201.1"/>
    </source>
</evidence>
<dbReference type="PANTHER" id="PTHR10146:SF14">
    <property type="entry name" value="PYRIDOXAL PHOSPHATE HOMEOSTASIS PROTEIN"/>
    <property type="match status" value="1"/>
</dbReference>
<comment type="caution">
    <text evidence="6">The sequence shown here is derived from an EMBL/GenBank/DDBJ whole genome shotgun (WGS) entry which is preliminary data.</text>
</comment>
<dbReference type="CDD" id="cd00635">
    <property type="entry name" value="PLPDE_III_YBL036c_like"/>
    <property type="match status" value="1"/>
</dbReference>
<evidence type="ECO:0000256" key="2">
    <source>
        <dbReference type="HAMAP-Rule" id="MF_02087"/>
    </source>
</evidence>
<name>M5Q273_DESAF</name>
<dbReference type="OrthoDB" id="9804072at2"/>
<feature type="modified residue" description="N6-(pyridoxal phosphate)lysine" evidence="2 3">
    <location>
        <position position="45"/>
    </location>
</feature>
<dbReference type="PROSITE" id="PS01211">
    <property type="entry name" value="UPF0001"/>
    <property type="match status" value="1"/>
</dbReference>
<dbReference type="Pfam" id="PF01168">
    <property type="entry name" value="Ala_racemase_N"/>
    <property type="match status" value="1"/>
</dbReference>